<reference evidence="1 2" key="1">
    <citation type="submission" date="2021-07" db="EMBL/GenBank/DDBJ databases">
        <title>The Aristolochia fimbriata genome: insights into angiosperm evolution, floral development and chemical biosynthesis.</title>
        <authorList>
            <person name="Jiao Y."/>
        </authorList>
    </citation>
    <scope>NUCLEOTIDE SEQUENCE [LARGE SCALE GENOMIC DNA]</scope>
    <source>
        <strain evidence="1">IBCAS-2021</strain>
        <tissue evidence="1">Leaf</tissue>
    </source>
</reference>
<proteinExistence type="predicted"/>
<dbReference type="Proteomes" id="UP000825729">
    <property type="component" value="Unassembled WGS sequence"/>
</dbReference>
<dbReference type="EMBL" id="JAINDJ010000003">
    <property type="protein sequence ID" value="KAG9452134.1"/>
    <property type="molecule type" value="Genomic_DNA"/>
</dbReference>
<accession>A0AAV7EUD3</accession>
<keyword evidence="2" id="KW-1185">Reference proteome</keyword>
<gene>
    <name evidence="1" type="ORF">H6P81_005038</name>
</gene>
<organism evidence="1 2">
    <name type="scientific">Aristolochia fimbriata</name>
    <name type="common">White veined hardy Dutchman's pipe vine</name>
    <dbReference type="NCBI Taxonomy" id="158543"/>
    <lineage>
        <taxon>Eukaryota</taxon>
        <taxon>Viridiplantae</taxon>
        <taxon>Streptophyta</taxon>
        <taxon>Embryophyta</taxon>
        <taxon>Tracheophyta</taxon>
        <taxon>Spermatophyta</taxon>
        <taxon>Magnoliopsida</taxon>
        <taxon>Magnoliidae</taxon>
        <taxon>Piperales</taxon>
        <taxon>Aristolochiaceae</taxon>
        <taxon>Aristolochia</taxon>
    </lineage>
</organism>
<name>A0AAV7EUD3_ARIFI</name>
<evidence type="ECO:0000313" key="2">
    <source>
        <dbReference type="Proteomes" id="UP000825729"/>
    </source>
</evidence>
<protein>
    <submittedName>
        <fullName evidence="1">Uncharacterized protein</fullName>
    </submittedName>
</protein>
<dbReference type="AlphaFoldDB" id="A0AAV7EUD3"/>
<evidence type="ECO:0000313" key="1">
    <source>
        <dbReference type="EMBL" id="KAG9452134.1"/>
    </source>
</evidence>
<sequence>MGVSVTEQRREMMKWSQLDLPIDGAAQNLDREKQGENSRGARGRQLVQYGIYLISLSSLAVVQCGWKKGGSGRFRVEAGEKKKGGVRGERGSTEIMWDLSSGAWVHFEGGEGANICIADAAAAAAGCRACMCCSSLSRSVIRHKRRNYLHQATTFCTSWDINIRRPSFSLRGARSTNTSI</sequence>
<comment type="caution">
    <text evidence="1">The sequence shown here is derived from an EMBL/GenBank/DDBJ whole genome shotgun (WGS) entry which is preliminary data.</text>
</comment>